<dbReference type="Proteomes" id="UP000612585">
    <property type="component" value="Unassembled WGS sequence"/>
</dbReference>
<dbReference type="InterPro" id="IPR027417">
    <property type="entry name" value="P-loop_NTPase"/>
</dbReference>
<gene>
    <name evidence="4" type="ORF">Vau01_046200</name>
</gene>
<dbReference type="InterPro" id="IPR000792">
    <property type="entry name" value="Tscrpt_reg_LuxR_C"/>
</dbReference>
<sequence>MLVGRNAEITALTSVVQAARDGLSGVLVVRGDAGIGKTVLLEHVAAAADGLRVLRVAGVGAESGLPFAGLHRLLRPVLREPHELPATQSTALSIACGLADGPAPDPYLVGFATLSLLSTVAARTPLLCCVDDAHRLDAESVSALAFVARRIHADRVGMVFAVRTGAEQPPVLDALPVLALAGLTREPALALLRSAVDGPLDPGVADRIVAATGGNPLALTDLAAELSGAELAGHRLLPDPPPLGGRLEAHYLRRVERLPAATRTWLLLAAAEPGGDLSVVSAAAAALGIGTDAADPAERAGLVVVRQDVRFRHPLVRSAVYAGAGGTERRAAHRALADATIQPADRDLRAWHLAAGATGPDEDVAAGLLATARRAGDRGGHATRTAFLLRAAELSPPGTVRTGRVIDAAESALLSGAAVQARSLLDGLHPDHIDAADRGRAIAVRAGVLTYLGEPDTQPRLAAVWLTAALAFRDHDPARARDALLRAFEQALNAEQRMRDVTLDDLAAQVDALVPEPGRSTVDLLLRGLGTMVTEGHRAALPRIRQAVAAVADPSTPDDEFLRNWLPAVYSCTTIMEDRVRDRILERASDVARRTGALGVLDVICYSRSLTEAIYGELADAETFLMELTEARSGIGATPAHWEVLRSPELVAWRGEPGAREHIQLILEASGQLGLGASESTAWIGLAVLAISRGDYAEAVGILRRLVDQDRTHVHSRLLPELVEAAMRSGDRLLAERALARLAERTDDGASPYVTGLYSRSRALLASDDKAEPLYRDAIHDLALTRSRSDLARAHLLLGEWLRRRKRRRDARVALLTALEMFERMGAAGFAERARRELRATGETARSRTVPPTGELTAQERAVAQLARDGATNAEIAQHLFISAATVDYHLRKVFRKLGVTSRRQLDRALPH</sequence>
<dbReference type="SUPFAM" id="SSF48452">
    <property type="entry name" value="TPR-like"/>
    <property type="match status" value="1"/>
</dbReference>
<dbReference type="Pfam" id="PF00196">
    <property type="entry name" value="GerE"/>
    <property type="match status" value="1"/>
</dbReference>
<accession>A0A8J3Z4E2</accession>
<keyword evidence="2" id="KW-0067">ATP-binding</keyword>
<dbReference type="InterPro" id="IPR041664">
    <property type="entry name" value="AAA_16"/>
</dbReference>
<comment type="caution">
    <text evidence="4">The sequence shown here is derived from an EMBL/GenBank/DDBJ whole genome shotgun (WGS) entry which is preliminary data.</text>
</comment>
<feature type="domain" description="HTH luxR-type" evidence="3">
    <location>
        <begin position="849"/>
        <end position="912"/>
    </location>
</feature>
<dbReference type="GO" id="GO:0003677">
    <property type="term" value="F:DNA binding"/>
    <property type="evidence" value="ECO:0007669"/>
    <property type="project" value="InterPro"/>
</dbReference>
<dbReference type="AlphaFoldDB" id="A0A8J3Z4E2"/>
<dbReference type="GO" id="GO:0005737">
    <property type="term" value="C:cytoplasm"/>
    <property type="evidence" value="ECO:0007669"/>
    <property type="project" value="TreeGrafter"/>
</dbReference>
<dbReference type="EMBL" id="BOPG01000028">
    <property type="protein sequence ID" value="GIJ57104.1"/>
    <property type="molecule type" value="Genomic_DNA"/>
</dbReference>
<dbReference type="PANTHER" id="PTHR16305">
    <property type="entry name" value="TESTICULAR SOLUBLE ADENYLYL CYCLASE"/>
    <property type="match status" value="1"/>
</dbReference>
<proteinExistence type="predicted"/>
<dbReference type="InterPro" id="IPR036388">
    <property type="entry name" value="WH-like_DNA-bd_sf"/>
</dbReference>
<dbReference type="InterPro" id="IPR016032">
    <property type="entry name" value="Sig_transdc_resp-reg_C-effctor"/>
</dbReference>
<dbReference type="GO" id="GO:0004016">
    <property type="term" value="F:adenylate cyclase activity"/>
    <property type="evidence" value="ECO:0007669"/>
    <property type="project" value="TreeGrafter"/>
</dbReference>
<dbReference type="PRINTS" id="PR00038">
    <property type="entry name" value="HTHLUXR"/>
</dbReference>
<evidence type="ECO:0000259" key="3">
    <source>
        <dbReference type="PROSITE" id="PS50043"/>
    </source>
</evidence>
<evidence type="ECO:0000256" key="1">
    <source>
        <dbReference type="ARBA" id="ARBA00022741"/>
    </source>
</evidence>
<dbReference type="GO" id="GO:0005524">
    <property type="term" value="F:ATP binding"/>
    <property type="evidence" value="ECO:0007669"/>
    <property type="project" value="UniProtKB-KW"/>
</dbReference>
<dbReference type="Gene3D" id="1.10.10.10">
    <property type="entry name" value="Winged helix-like DNA-binding domain superfamily/Winged helix DNA-binding domain"/>
    <property type="match status" value="1"/>
</dbReference>
<evidence type="ECO:0000313" key="4">
    <source>
        <dbReference type="EMBL" id="GIJ57104.1"/>
    </source>
</evidence>
<reference evidence="4" key="1">
    <citation type="submission" date="2021-01" db="EMBL/GenBank/DDBJ databases">
        <title>Whole genome shotgun sequence of Virgisporangium aurantiacum NBRC 16421.</title>
        <authorList>
            <person name="Komaki H."/>
            <person name="Tamura T."/>
        </authorList>
    </citation>
    <scope>NUCLEOTIDE SEQUENCE</scope>
    <source>
        <strain evidence="4">NBRC 16421</strain>
    </source>
</reference>
<dbReference type="CDD" id="cd06170">
    <property type="entry name" value="LuxR_C_like"/>
    <property type="match status" value="1"/>
</dbReference>
<keyword evidence="5" id="KW-1185">Reference proteome</keyword>
<organism evidence="4 5">
    <name type="scientific">Virgisporangium aurantiacum</name>
    <dbReference type="NCBI Taxonomy" id="175570"/>
    <lineage>
        <taxon>Bacteria</taxon>
        <taxon>Bacillati</taxon>
        <taxon>Actinomycetota</taxon>
        <taxon>Actinomycetes</taxon>
        <taxon>Micromonosporales</taxon>
        <taxon>Micromonosporaceae</taxon>
        <taxon>Virgisporangium</taxon>
    </lineage>
</organism>
<evidence type="ECO:0000313" key="5">
    <source>
        <dbReference type="Proteomes" id="UP000612585"/>
    </source>
</evidence>
<name>A0A8J3Z4E2_9ACTN</name>
<dbReference type="PROSITE" id="PS50043">
    <property type="entry name" value="HTH_LUXR_2"/>
    <property type="match status" value="1"/>
</dbReference>
<dbReference type="SMART" id="SM00421">
    <property type="entry name" value="HTH_LUXR"/>
    <property type="match status" value="1"/>
</dbReference>
<dbReference type="Pfam" id="PF13191">
    <property type="entry name" value="AAA_16"/>
    <property type="match status" value="1"/>
</dbReference>
<dbReference type="InterPro" id="IPR011990">
    <property type="entry name" value="TPR-like_helical_dom_sf"/>
</dbReference>
<dbReference type="Gene3D" id="1.25.40.10">
    <property type="entry name" value="Tetratricopeptide repeat domain"/>
    <property type="match status" value="1"/>
</dbReference>
<dbReference type="PANTHER" id="PTHR16305:SF35">
    <property type="entry name" value="TRANSCRIPTIONAL ACTIVATOR DOMAIN"/>
    <property type="match status" value="1"/>
</dbReference>
<protein>
    <submittedName>
        <fullName evidence="4">Transcriptional regulator</fullName>
    </submittedName>
</protein>
<evidence type="ECO:0000256" key="2">
    <source>
        <dbReference type="ARBA" id="ARBA00022840"/>
    </source>
</evidence>
<dbReference type="SUPFAM" id="SSF46894">
    <property type="entry name" value="C-terminal effector domain of the bipartite response regulators"/>
    <property type="match status" value="1"/>
</dbReference>
<dbReference type="GO" id="GO:0006355">
    <property type="term" value="P:regulation of DNA-templated transcription"/>
    <property type="evidence" value="ECO:0007669"/>
    <property type="project" value="InterPro"/>
</dbReference>
<keyword evidence="1" id="KW-0547">Nucleotide-binding</keyword>
<dbReference type="SUPFAM" id="SSF52540">
    <property type="entry name" value="P-loop containing nucleoside triphosphate hydrolases"/>
    <property type="match status" value="1"/>
</dbReference>
<dbReference type="RefSeq" id="WP_203996184.1">
    <property type="nucleotide sequence ID" value="NZ_BOPG01000028.1"/>
</dbReference>